<evidence type="ECO:0000313" key="2">
    <source>
        <dbReference type="Proteomes" id="UP000055024"/>
    </source>
</evidence>
<gene>
    <name evidence="1" type="ORF">T11_14779</name>
</gene>
<protein>
    <submittedName>
        <fullName evidence="1">Uncharacterized protein</fullName>
    </submittedName>
</protein>
<reference evidence="1 2" key="1">
    <citation type="submission" date="2015-01" db="EMBL/GenBank/DDBJ databases">
        <title>Evolution of Trichinella species and genotypes.</title>
        <authorList>
            <person name="Korhonen P.K."/>
            <person name="Edoardo P."/>
            <person name="Giuseppe L.R."/>
            <person name="Gasser R.B."/>
        </authorList>
    </citation>
    <scope>NUCLEOTIDE SEQUENCE [LARGE SCALE GENOMIC DNA]</scope>
    <source>
        <strain evidence="1">ISS1029</strain>
    </source>
</reference>
<feature type="non-terminal residue" evidence="1">
    <location>
        <position position="114"/>
    </location>
</feature>
<name>A0A0V1H458_9BILA</name>
<comment type="caution">
    <text evidence="1">The sequence shown here is derived from an EMBL/GenBank/DDBJ whole genome shotgun (WGS) entry which is preliminary data.</text>
</comment>
<dbReference type="Proteomes" id="UP000055024">
    <property type="component" value="Unassembled WGS sequence"/>
</dbReference>
<dbReference type="EMBL" id="JYDP01000144">
    <property type="protein sequence ID" value="KRZ05187.1"/>
    <property type="molecule type" value="Genomic_DNA"/>
</dbReference>
<keyword evidence="2" id="KW-1185">Reference proteome</keyword>
<evidence type="ECO:0000313" key="1">
    <source>
        <dbReference type="EMBL" id="KRZ05187.1"/>
    </source>
</evidence>
<organism evidence="1 2">
    <name type="scientific">Trichinella zimbabwensis</name>
    <dbReference type="NCBI Taxonomy" id="268475"/>
    <lineage>
        <taxon>Eukaryota</taxon>
        <taxon>Metazoa</taxon>
        <taxon>Ecdysozoa</taxon>
        <taxon>Nematoda</taxon>
        <taxon>Enoplea</taxon>
        <taxon>Dorylaimia</taxon>
        <taxon>Trichinellida</taxon>
        <taxon>Trichinellidae</taxon>
        <taxon>Trichinella</taxon>
    </lineage>
</organism>
<accession>A0A0V1H458</accession>
<sequence>MFVAIIVRLEVRLDAATAILINGSCWTLEMLKSAYSPFRVIHKSCISRVSAFMRKDSAATSYPQKLYKPCIVMFIAITVRLDAFMRKDSAATVILINGCSGTLEMLKTAYSTFR</sequence>
<dbReference type="AlphaFoldDB" id="A0A0V1H458"/>
<proteinExistence type="predicted"/>